<protein>
    <submittedName>
        <fullName evidence="10">Rhomboid family intramembrane serine protease</fullName>
    </submittedName>
</protein>
<sequence>MLPDEPQKPADRPQPPSGPDDRPAGGPTPAGHPGPPAEAPGRPGDAHPPLPGCYRHPERETGIGCSRCGRPICPQCMTDASVGFHCPECVSGGGRTARRATTRFGGQPVRDGALVTKILIGINLLVFLLAAYVYKPWLANDLSLLSVSPRYDGWPHGVAEGPGQWYRLLTATFLHIEIWHIATNMLALWWMGPMLEQALGRIRYLALYLVSGLAGSTFAYLIAGDYMNSLGASGAIFGLFGATVVLFLRTRTPLGPVIALLVFNLVITFSVSGIDWRAHIGGLLAGAAMGFGLMYAPRERRNLVQGAAVLLMLGLVVGVVVLQTALLNS</sequence>
<feature type="transmembrane region" description="Helical" evidence="8">
    <location>
        <begin position="165"/>
        <end position="190"/>
    </location>
</feature>
<dbReference type="GO" id="GO:0004252">
    <property type="term" value="F:serine-type endopeptidase activity"/>
    <property type="evidence" value="ECO:0007669"/>
    <property type="project" value="InterPro"/>
</dbReference>
<reference evidence="10" key="1">
    <citation type="journal article" date="2014" name="Int. J. Syst. Evol. Microbiol.">
        <title>Complete genome sequence of Corynebacterium casei LMG S-19264T (=DSM 44701T), isolated from a smear-ripened cheese.</title>
        <authorList>
            <consortium name="US DOE Joint Genome Institute (JGI-PGF)"/>
            <person name="Walter F."/>
            <person name="Albersmeier A."/>
            <person name="Kalinowski J."/>
            <person name="Ruckert C."/>
        </authorList>
    </citation>
    <scope>NUCLEOTIDE SEQUENCE</scope>
    <source>
        <strain evidence="10">JCM 4646</strain>
    </source>
</reference>
<dbReference type="RefSeq" id="WP_190211526.1">
    <property type="nucleotide sequence ID" value="NZ_BNBO01000015.1"/>
</dbReference>
<dbReference type="GeneID" id="95353673"/>
<evidence type="ECO:0000256" key="4">
    <source>
        <dbReference type="ARBA" id="ARBA00022801"/>
    </source>
</evidence>
<dbReference type="Proteomes" id="UP000617734">
    <property type="component" value="Unassembled WGS sequence"/>
</dbReference>
<dbReference type="InterPro" id="IPR035952">
    <property type="entry name" value="Rhomboid-like_sf"/>
</dbReference>
<dbReference type="InterPro" id="IPR022764">
    <property type="entry name" value="Peptidase_S54_rhomboid_dom"/>
</dbReference>
<feature type="transmembrane region" description="Helical" evidence="8">
    <location>
        <begin position="254"/>
        <end position="272"/>
    </location>
</feature>
<feature type="region of interest" description="Disordered" evidence="7">
    <location>
        <begin position="1"/>
        <end position="55"/>
    </location>
</feature>
<evidence type="ECO:0000256" key="3">
    <source>
        <dbReference type="ARBA" id="ARBA00022692"/>
    </source>
</evidence>
<feature type="transmembrane region" description="Helical" evidence="8">
    <location>
        <begin position="229"/>
        <end position="247"/>
    </location>
</feature>
<dbReference type="PANTHER" id="PTHR43731:SF14">
    <property type="entry name" value="PRESENILIN-ASSOCIATED RHOMBOID-LIKE PROTEIN, MITOCHONDRIAL"/>
    <property type="match status" value="1"/>
</dbReference>
<gene>
    <name evidence="10" type="ORF">GCM10018781_32390</name>
</gene>
<feature type="transmembrane region" description="Helical" evidence="8">
    <location>
        <begin position="308"/>
        <end position="327"/>
    </location>
</feature>
<evidence type="ECO:0000256" key="2">
    <source>
        <dbReference type="ARBA" id="ARBA00009045"/>
    </source>
</evidence>
<comment type="subcellular location">
    <subcellularLocation>
        <location evidence="1">Membrane</location>
        <topology evidence="1">Multi-pass membrane protein</topology>
    </subcellularLocation>
</comment>
<evidence type="ECO:0000313" key="11">
    <source>
        <dbReference type="Proteomes" id="UP000617734"/>
    </source>
</evidence>
<keyword evidence="6 8" id="KW-0472">Membrane</keyword>
<dbReference type="SUPFAM" id="SSF144091">
    <property type="entry name" value="Rhomboid-like"/>
    <property type="match status" value="1"/>
</dbReference>
<feature type="transmembrane region" description="Helical" evidence="8">
    <location>
        <begin position="278"/>
        <end position="296"/>
    </location>
</feature>
<dbReference type="Pfam" id="PF01694">
    <property type="entry name" value="Rhomboid"/>
    <property type="match status" value="1"/>
</dbReference>
<evidence type="ECO:0000256" key="8">
    <source>
        <dbReference type="SAM" id="Phobius"/>
    </source>
</evidence>
<keyword evidence="10" id="KW-0645">Protease</keyword>
<dbReference type="AlphaFoldDB" id="A0A919KTE7"/>
<evidence type="ECO:0000256" key="6">
    <source>
        <dbReference type="ARBA" id="ARBA00023136"/>
    </source>
</evidence>
<dbReference type="Gene3D" id="1.20.1540.10">
    <property type="entry name" value="Rhomboid-like"/>
    <property type="match status" value="1"/>
</dbReference>
<dbReference type="GO" id="GO:0006508">
    <property type="term" value="P:proteolysis"/>
    <property type="evidence" value="ECO:0007669"/>
    <property type="project" value="UniProtKB-KW"/>
</dbReference>
<keyword evidence="4" id="KW-0378">Hydrolase</keyword>
<dbReference type="InterPro" id="IPR050925">
    <property type="entry name" value="Rhomboid_protease_S54"/>
</dbReference>
<evidence type="ECO:0000256" key="1">
    <source>
        <dbReference type="ARBA" id="ARBA00004141"/>
    </source>
</evidence>
<reference evidence="10" key="2">
    <citation type="submission" date="2020-09" db="EMBL/GenBank/DDBJ databases">
        <authorList>
            <person name="Sun Q."/>
            <person name="Ohkuma M."/>
        </authorList>
    </citation>
    <scope>NUCLEOTIDE SEQUENCE</scope>
    <source>
        <strain evidence="10">JCM 4646</strain>
    </source>
</reference>
<feature type="compositionally biased region" description="Basic and acidic residues" evidence="7">
    <location>
        <begin position="1"/>
        <end position="11"/>
    </location>
</feature>
<comment type="similarity">
    <text evidence="2">Belongs to the peptidase S54 family.</text>
</comment>
<feature type="transmembrane region" description="Helical" evidence="8">
    <location>
        <begin position="202"/>
        <end position="223"/>
    </location>
</feature>
<evidence type="ECO:0000256" key="7">
    <source>
        <dbReference type="SAM" id="MobiDB-lite"/>
    </source>
</evidence>
<keyword evidence="11" id="KW-1185">Reference proteome</keyword>
<name>A0A919KTE7_9ACTN</name>
<evidence type="ECO:0000256" key="5">
    <source>
        <dbReference type="ARBA" id="ARBA00022989"/>
    </source>
</evidence>
<feature type="domain" description="Peptidase S54 rhomboid" evidence="9">
    <location>
        <begin position="163"/>
        <end position="294"/>
    </location>
</feature>
<keyword evidence="3 8" id="KW-0812">Transmembrane</keyword>
<proteinExistence type="inferred from homology"/>
<evidence type="ECO:0000259" key="9">
    <source>
        <dbReference type="Pfam" id="PF01694"/>
    </source>
</evidence>
<feature type="transmembrane region" description="Helical" evidence="8">
    <location>
        <begin position="114"/>
        <end position="134"/>
    </location>
</feature>
<dbReference type="PANTHER" id="PTHR43731">
    <property type="entry name" value="RHOMBOID PROTEASE"/>
    <property type="match status" value="1"/>
</dbReference>
<dbReference type="EMBL" id="BNBO01000015">
    <property type="protein sequence ID" value="GHH71306.1"/>
    <property type="molecule type" value="Genomic_DNA"/>
</dbReference>
<evidence type="ECO:0000313" key="10">
    <source>
        <dbReference type="EMBL" id="GHH71306.1"/>
    </source>
</evidence>
<comment type="caution">
    <text evidence="10">The sequence shown here is derived from an EMBL/GenBank/DDBJ whole genome shotgun (WGS) entry which is preliminary data.</text>
</comment>
<organism evidence="10 11">
    <name type="scientific">Kitasatospora indigofera</name>
    <dbReference type="NCBI Taxonomy" id="67307"/>
    <lineage>
        <taxon>Bacteria</taxon>
        <taxon>Bacillati</taxon>
        <taxon>Actinomycetota</taxon>
        <taxon>Actinomycetes</taxon>
        <taxon>Kitasatosporales</taxon>
        <taxon>Streptomycetaceae</taxon>
        <taxon>Kitasatospora</taxon>
    </lineage>
</organism>
<keyword evidence="5 8" id="KW-1133">Transmembrane helix</keyword>
<dbReference type="GO" id="GO:0016020">
    <property type="term" value="C:membrane"/>
    <property type="evidence" value="ECO:0007669"/>
    <property type="project" value="UniProtKB-SubCell"/>
</dbReference>
<accession>A0A919KTE7</accession>